<name>A0A7Z8JYY6_9CELL</name>
<evidence type="ECO:0000256" key="2">
    <source>
        <dbReference type="ARBA" id="ARBA00022741"/>
    </source>
</evidence>
<dbReference type="SUPFAM" id="SSF50037">
    <property type="entry name" value="C-terminal domain of transcriptional repressors"/>
    <property type="match status" value="1"/>
</dbReference>
<dbReference type="PANTHER" id="PTHR12835">
    <property type="entry name" value="BIOTIN PROTEIN LIGASE"/>
    <property type="match status" value="1"/>
</dbReference>
<dbReference type="EC" id="6.3.4.15" evidence="5"/>
<evidence type="ECO:0000313" key="8">
    <source>
        <dbReference type="Proteomes" id="UP000308121"/>
    </source>
</evidence>
<evidence type="ECO:0000259" key="6">
    <source>
        <dbReference type="PROSITE" id="PS51733"/>
    </source>
</evidence>
<comment type="caution">
    <text evidence="7">The sequence shown here is derived from an EMBL/GenBank/DDBJ whole genome shotgun (WGS) entry which is preliminary data.</text>
</comment>
<keyword evidence="1 7" id="KW-0436">Ligase</keyword>
<dbReference type="PROSITE" id="PS51733">
    <property type="entry name" value="BPL_LPL_CATALYTIC"/>
    <property type="match status" value="1"/>
</dbReference>
<organism evidence="7 8">
    <name type="scientific">Cellulomonas hominis</name>
    <dbReference type="NCBI Taxonomy" id="156981"/>
    <lineage>
        <taxon>Bacteria</taxon>
        <taxon>Bacillati</taxon>
        <taxon>Actinomycetota</taxon>
        <taxon>Actinomycetes</taxon>
        <taxon>Micrococcales</taxon>
        <taxon>Cellulomonadaceae</taxon>
        <taxon>Cellulomonas</taxon>
    </lineage>
</organism>
<sequence length="292" mass="29768">MDDTDPRAPLRVPELRAALLHPAGPLRRCEVLPAAGSTSTELLARVAADPAWADGGLLVAEHQQAGRGRADHAWTTPAGAALTLSLAVRPGVPRARWGWLPLLTGLAVTRAVRAATGLAAGVKWPNDVLVPAPDGADLPGWGPRRKVAGILAEVAPAGDAVVLGIGLNVDQGPAELPVPSATSLRAAGAGAVDRTALLVALVGEVVAVLERWQDHDGDVTAAGLDTAVADACLTLGGTVRATLPDGTELRGTAERIDPQGALVVRDASGTERVLLAGDVRHVRPVGELGSQS</sequence>
<dbReference type="RefSeq" id="WP_154729482.1">
    <property type="nucleotide sequence ID" value="NZ_SZYE01000064.1"/>
</dbReference>
<dbReference type="PANTHER" id="PTHR12835:SF5">
    <property type="entry name" value="BIOTIN--PROTEIN LIGASE"/>
    <property type="match status" value="1"/>
</dbReference>
<dbReference type="EMBL" id="SZYE01000064">
    <property type="protein sequence ID" value="TKR23731.1"/>
    <property type="molecule type" value="Genomic_DNA"/>
</dbReference>
<dbReference type="GO" id="GO:0004077">
    <property type="term" value="F:biotin--[biotin carboxyl-carrier protein] ligase activity"/>
    <property type="evidence" value="ECO:0007669"/>
    <property type="project" value="UniProtKB-EC"/>
</dbReference>
<dbReference type="NCBIfam" id="TIGR00121">
    <property type="entry name" value="birA_ligase"/>
    <property type="match status" value="1"/>
</dbReference>
<keyword evidence="4" id="KW-0092">Biotin</keyword>
<dbReference type="Proteomes" id="UP000308121">
    <property type="component" value="Unassembled WGS sequence"/>
</dbReference>
<proteinExistence type="predicted"/>
<dbReference type="InterPro" id="IPR004408">
    <property type="entry name" value="Biotin_CoA_COase_ligase"/>
</dbReference>
<dbReference type="InterPro" id="IPR045864">
    <property type="entry name" value="aa-tRNA-synth_II/BPL/LPL"/>
</dbReference>
<dbReference type="GO" id="GO:0005524">
    <property type="term" value="F:ATP binding"/>
    <property type="evidence" value="ECO:0007669"/>
    <property type="project" value="UniProtKB-KW"/>
</dbReference>
<protein>
    <recommendedName>
        <fullName evidence="5">biotin--[biotin carboxyl-carrier protein] ligase</fullName>
        <ecNumber evidence="5">6.3.4.15</ecNumber>
    </recommendedName>
</protein>
<dbReference type="Pfam" id="PF02237">
    <property type="entry name" value="BPL_C"/>
    <property type="match status" value="1"/>
</dbReference>
<dbReference type="CDD" id="cd16442">
    <property type="entry name" value="BPL"/>
    <property type="match status" value="1"/>
</dbReference>
<evidence type="ECO:0000256" key="4">
    <source>
        <dbReference type="ARBA" id="ARBA00023267"/>
    </source>
</evidence>
<evidence type="ECO:0000313" key="7">
    <source>
        <dbReference type="EMBL" id="TKR23731.1"/>
    </source>
</evidence>
<evidence type="ECO:0000256" key="1">
    <source>
        <dbReference type="ARBA" id="ARBA00022598"/>
    </source>
</evidence>
<dbReference type="OrthoDB" id="9807064at2"/>
<dbReference type="SUPFAM" id="SSF55681">
    <property type="entry name" value="Class II aaRS and biotin synthetases"/>
    <property type="match status" value="1"/>
</dbReference>
<accession>A0A7Z8JYY6</accession>
<dbReference type="Gene3D" id="2.30.30.100">
    <property type="match status" value="1"/>
</dbReference>
<dbReference type="Pfam" id="PF03099">
    <property type="entry name" value="BPL_LplA_LipB"/>
    <property type="match status" value="1"/>
</dbReference>
<dbReference type="AlphaFoldDB" id="A0A7Z8JYY6"/>
<feature type="domain" description="BPL/LPL catalytic" evidence="6">
    <location>
        <begin position="25"/>
        <end position="213"/>
    </location>
</feature>
<keyword evidence="2" id="KW-0547">Nucleotide-binding</keyword>
<gene>
    <name evidence="7" type="ORF">FA014_09680</name>
</gene>
<dbReference type="InterPro" id="IPR003142">
    <property type="entry name" value="BPL_C"/>
</dbReference>
<evidence type="ECO:0000256" key="5">
    <source>
        <dbReference type="ARBA" id="ARBA00024227"/>
    </source>
</evidence>
<dbReference type="InterPro" id="IPR004143">
    <property type="entry name" value="BPL_LPL_catalytic"/>
</dbReference>
<evidence type="ECO:0000256" key="3">
    <source>
        <dbReference type="ARBA" id="ARBA00022840"/>
    </source>
</evidence>
<dbReference type="InterPro" id="IPR008988">
    <property type="entry name" value="Transcriptional_repressor_C"/>
</dbReference>
<reference evidence="7 8" key="1">
    <citation type="submission" date="2019-05" db="EMBL/GenBank/DDBJ databases">
        <title>Genome sequence of Cellulomonas hominis strain CS1.</title>
        <authorList>
            <person name="Belmont J."/>
            <person name="Maclea K.S."/>
        </authorList>
    </citation>
    <scope>NUCLEOTIDE SEQUENCE [LARGE SCALE GENOMIC DNA]</scope>
    <source>
        <strain evidence="7 8">CS1</strain>
    </source>
</reference>
<dbReference type="GO" id="GO:0005737">
    <property type="term" value="C:cytoplasm"/>
    <property type="evidence" value="ECO:0007669"/>
    <property type="project" value="TreeGrafter"/>
</dbReference>
<dbReference type="Gene3D" id="3.30.930.10">
    <property type="entry name" value="Bira Bifunctional Protein, Domain 2"/>
    <property type="match status" value="1"/>
</dbReference>
<keyword evidence="3" id="KW-0067">ATP-binding</keyword>